<reference evidence="2" key="1">
    <citation type="journal article" date="2023" name="Front. Plant Sci.">
        <title>Chromosomal-level genome assembly of Melastoma candidum provides insights into trichome evolution.</title>
        <authorList>
            <person name="Zhong Y."/>
            <person name="Wu W."/>
            <person name="Sun C."/>
            <person name="Zou P."/>
            <person name="Liu Y."/>
            <person name="Dai S."/>
            <person name="Zhou R."/>
        </authorList>
    </citation>
    <scope>NUCLEOTIDE SEQUENCE [LARGE SCALE GENOMIC DNA]</scope>
</reference>
<comment type="caution">
    <text evidence="1">The sequence shown here is derived from an EMBL/GenBank/DDBJ whole genome shotgun (WGS) entry which is preliminary data.</text>
</comment>
<accession>A0ACB9LI65</accession>
<proteinExistence type="predicted"/>
<dbReference type="EMBL" id="CM042890">
    <property type="protein sequence ID" value="KAI4310773.1"/>
    <property type="molecule type" value="Genomic_DNA"/>
</dbReference>
<protein>
    <submittedName>
        <fullName evidence="1">Uncharacterized protein</fullName>
    </submittedName>
</protein>
<name>A0ACB9LI65_9MYRT</name>
<evidence type="ECO:0000313" key="2">
    <source>
        <dbReference type="Proteomes" id="UP001057402"/>
    </source>
</evidence>
<gene>
    <name evidence="1" type="ORF">MLD38_035723</name>
</gene>
<evidence type="ECO:0000313" key="1">
    <source>
        <dbReference type="EMBL" id="KAI4310773.1"/>
    </source>
</evidence>
<dbReference type="Proteomes" id="UP001057402">
    <property type="component" value="Chromosome 11"/>
</dbReference>
<sequence length="542" mass="61269">MANRVPSSIPSTPYNLLAKSRHSDCILMEDFQRDDSTSTNPVAGKIHPFMQEMEDALGVYIHGSEITWEGVTKKQRINADTGALQMQQASLELLSSYWNIQNKSKGEIPLGKASSQTEAAEAELVRERRRLSTEEIMKVAGARFVQFQDQRDSYFSMLTYPFGSSFSELSEEDMKEVELSQLLLAAAEKVGEQNFDRASRLLSYCELLASKRSTPAQRIVLCFAEALHERIETAQGRKAPPITDSCLKTGLLSLTCHRQLPFTQITQFTAVQALVEHTATATRIHVVDLALRSGIQMIVLMQALLERKGKPVELLKVTAIAITEREKVEESGKRLISTAKTMGLNFSFRMIVVKDMKDIQEDMVDIDDGEAVAVYASIVLRTLISRQDCLERLTKVIRQLNPSVMVITEVQANHNSPSFVARFIEALFFYSTYFDCLDMCMAEDTESRTVLEHHFCLGINNILSAEGNDRTTRNVKIDVWRAFFRRYRMVEMGLSDSSLYQARLVAQQFPFASFCTLHYDGKCLLVGWRGTPVLSVSVWKFR</sequence>
<keyword evidence="2" id="KW-1185">Reference proteome</keyword>
<organism evidence="1 2">
    <name type="scientific">Melastoma candidum</name>
    <dbReference type="NCBI Taxonomy" id="119954"/>
    <lineage>
        <taxon>Eukaryota</taxon>
        <taxon>Viridiplantae</taxon>
        <taxon>Streptophyta</taxon>
        <taxon>Embryophyta</taxon>
        <taxon>Tracheophyta</taxon>
        <taxon>Spermatophyta</taxon>
        <taxon>Magnoliopsida</taxon>
        <taxon>eudicotyledons</taxon>
        <taxon>Gunneridae</taxon>
        <taxon>Pentapetalae</taxon>
        <taxon>rosids</taxon>
        <taxon>malvids</taxon>
        <taxon>Myrtales</taxon>
        <taxon>Melastomataceae</taxon>
        <taxon>Melastomatoideae</taxon>
        <taxon>Melastomateae</taxon>
        <taxon>Melastoma</taxon>
    </lineage>
</organism>